<feature type="region of interest" description="Disordered" evidence="1">
    <location>
        <begin position="183"/>
        <end position="225"/>
    </location>
</feature>
<dbReference type="AlphaFoldDB" id="X0WSZ2"/>
<dbReference type="NCBIfam" id="TIGR01537">
    <property type="entry name" value="portal_HK97"/>
    <property type="match status" value="1"/>
</dbReference>
<protein>
    <recommendedName>
        <fullName evidence="3">Phage portal protein</fullName>
    </recommendedName>
</protein>
<organism evidence="2">
    <name type="scientific">marine sediment metagenome</name>
    <dbReference type="NCBI Taxonomy" id="412755"/>
    <lineage>
        <taxon>unclassified sequences</taxon>
        <taxon>metagenomes</taxon>
        <taxon>ecological metagenomes</taxon>
    </lineage>
</organism>
<dbReference type="EMBL" id="BARS01049510">
    <property type="protein sequence ID" value="GAG33780.1"/>
    <property type="molecule type" value="Genomic_DNA"/>
</dbReference>
<comment type="caution">
    <text evidence="2">The sequence shown here is derived from an EMBL/GenBank/DDBJ whole genome shotgun (WGS) entry which is preliminary data.</text>
</comment>
<accession>X0WSZ2</accession>
<feature type="compositionally biased region" description="Basic and acidic residues" evidence="1">
    <location>
        <begin position="204"/>
        <end position="225"/>
    </location>
</feature>
<feature type="compositionally biased region" description="Basic and acidic residues" evidence="1">
    <location>
        <begin position="183"/>
        <end position="192"/>
    </location>
</feature>
<name>X0WSZ2_9ZZZZ</name>
<dbReference type="InterPro" id="IPR006944">
    <property type="entry name" value="Phage/GTA_portal"/>
</dbReference>
<dbReference type="InterPro" id="IPR006427">
    <property type="entry name" value="Portal_HK97"/>
</dbReference>
<gene>
    <name evidence="2" type="ORF">S01H1_74052</name>
</gene>
<evidence type="ECO:0008006" key="3">
    <source>
        <dbReference type="Google" id="ProtNLM"/>
    </source>
</evidence>
<reference evidence="2" key="1">
    <citation type="journal article" date="2014" name="Front. Microbiol.">
        <title>High frequency of phylogenetically diverse reductive dehalogenase-homologous genes in deep subseafloor sedimentary metagenomes.</title>
        <authorList>
            <person name="Kawai M."/>
            <person name="Futagami T."/>
            <person name="Toyoda A."/>
            <person name="Takaki Y."/>
            <person name="Nishi S."/>
            <person name="Hori S."/>
            <person name="Arai W."/>
            <person name="Tsubouchi T."/>
            <person name="Morono Y."/>
            <person name="Uchiyama I."/>
            <person name="Ito T."/>
            <person name="Fujiyama A."/>
            <person name="Inagaki F."/>
            <person name="Takami H."/>
        </authorList>
    </citation>
    <scope>NUCLEOTIDE SEQUENCE</scope>
    <source>
        <strain evidence="2">Expedition CK06-06</strain>
    </source>
</reference>
<evidence type="ECO:0000256" key="1">
    <source>
        <dbReference type="SAM" id="MobiDB-lite"/>
    </source>
</evidence>
<sequence length="225" mass="25424">LLAKVAEDHGISYFQNGARASGIAKLPGMLKEAAKNELKKSIQEGMTGDNKFKVLVFEQGMEWQQVSLTNEDSQYLETRNFQVADIARIFRVPLVLIGHQDKAPTYASNEQFMLSFVTHTIRPWVVRIEQSANKALLTEEERKTFFWKFKIEGLLRGDTKTRYEGYASAIQARWMSPNEVRALEDMNPRDGGDEFLNPAIDPNKQGDKPDDGTGTEPEPKPTEGD</sequence>
<dbReference type="Pfam" id="PF04860">
    <property type="entry name" value="Phage_portal"/>
    <property type="match status" value="1"/>
</dbReference>
<feature type="non-terminal residue" evidence="2">
    <location>
        <position position="1"/>
    </location>
</feature>
<proteinExistence type="predicted"/>
<evidence type="ECO:0000313" key="2">
    <source>
        <dbReference type="EMBL" id="GAG33780.1"/>
    </source>
</evidence>